<dbReference type="GO" id="GO:0016020">
    <property type="term" value="C:membrane"/>
    <property type="evidence" value="ECO:0007669"/>
    <property type="project" value="UniProtKB-SubCell"/>
</dbReference>
<name>A0A9J6GPZ4_HAELO</name>
<evidence type="ECO:0000256" key="5">
    <source>
        <dbReference type="SAM" id="Phobius"/>
    </source>
</evidence>
<evidence type="ECO:0000256" key="1">
    <source>
        <dbReference type="ARBA" id="ARBA00004141"/>
    </source>
</evidence>
<evidence type="ECO:0000313" key="7">
    <source>
        <dbReference type="Proteomes" id="UP000821853"/>
    </source>
</evidence>
<reference evidence="6 7" key="1">
    <citation type="journal article" date="2020" name="Cell">
        <title>Large-Scale Comparative Analyses of Tick Genomes Elucidate Their Genetic Diversity and Vector Capacities.</title>
        <authorList>
            <consortium name="Tick Genome and Microbiome Consortium (TIGMIC)"/>
            <person name="Jia N."/>
            <person name="Wang J."/>
            <person name="Shi W."/>
            <person name="Du L."/>
            <person name="Sun Y."/>
            <person name="Zhan W."/>
            <person name="Jiang J.F."/>
            <person name="Wang Q."/>
            <person name="Zhang B."/>
            <person name="Ji P."/>
            <person name="Bell-Sakyi L."/>
            <person name="Cui X.M."/>
            <person name="Yuan T.T."/>
            <person name="Jiang B.G."/>
            <person name="Yang W.F."/>
            <person name="Lam T.T."/>
            <person name="Chang Q.C."/>
            <person name="Ding S.J."/>
            <person name="Wang X.J."/>
            <person name="Zhu J.G."/>
            <person name="Ruan X.D."/>
            <person name="Zhao L."/>
            <person name="Wei J.T."/>
            <person name="Ye R.Z."/>
            <person name="Que T.C."/>
            <person name="Du C.H."/>
            <person name="Zhou Y.H."/>
            <person name="Cheng J.X."/>
            <person name="Dai P.F."/>
            <person name="Guo W.B."/>
            <person name="Han X.H."/>
            <person name="Huang E.J."/>
            <person name="Li L.F."/>
            <person name="Wei W."/>
            <person name="Gao Y.C."/>
            <person name="Liu J.Z."/>
            <person name="Shao H.Z."/>
            <person name="Wang X."/>
            <person name="Wang C.C."/>
            <person name="Yang T.C."/>
            <person name="Huo Q.B."/>
            <person name="Li W."/>
            <person name="Chen H.Y."/>
            <person name="Chen S.E."/>
            <person name="Zhou L.G."/>
            <person name="Ni X.B."/>
            <person name="Tian J.H."/>
            <person name="Sheng Y."/>
            <person name="Liu T."/>
            <person name="Pan Y.S."/>
            <person name="Xia L.Y."/>
            <person name="Li J."/>
            <person name="Zhao F."/>
            <person name="Cao W.C."/>
        </authorList>
    </citation>
    <scope>NUCLEOTIDE SEQUENCE [LARGE SCALE GENOMIC DNA]</scope>
    <source>
        <strain evidence="6">HaeL-2018</strain>
    </source>
</reference>
<feature type="transmembrane region" description="Helical" evidence="5">
    <location>
        <begin position="122"/>
        <end position="140"/>
    </location>
</feature>
<gene>
    <name evidence="6" type="ORF">HPB48_013303</name>
</gene>
<dbReference type="Proteomes" id="UP000821853">
    <property type="component" value="Unassembled WGS sequence"/>
</dbReference>
<keyword evidence="2 5" id="KW-0812">Transmembrane</keyword>
<keyword evidence="4 5" id="KW-0472">Membrane</keyword>
<dbReference type="SUPFAM" id="SSF103473">
    <property type="entry name" value="MFS general substrate transporter"/>
    <property type="match status" value="1"/>
</dbReference>
<keyword evidence="7" id="KW-1185">Reference proteome</keyword>
<comment type="caution">
    <text evidence="6">The sequence shown here is derived from an EMBL/GenBank/DDBJ whole genome shotgun (WGS) entry which is preliminary data.</text>
</comment>
<feature type="transmembrane region" description="Helical" evidence="5">
    <location>
        <begin position="7"/>
        <end position="23"/>
    </location>
</feature>
<keyword evidence="3 5" id="KW-1133">Transmembrane helix</keyword>
<feature type="transmembrane region" description="Helical" evidence="5">
    <location>
        <begin position="152"/>
        <end position="172"/>
    </location>
</feature>
<protein>
    <submittedName>
        <fullName evidence="6">Uncharacterized protein</fullName>
    </submittedName>
</protein>
<dbReference type="EMBL" id="JABSTR010000008">
    <property type="protein sequence ID" value="KAH9376720.1"/>
    <property type="molecule type" value="Genomic_DNA"/>
</dbReference>
<accession>A0A9J6GPZ4</accession>
<comment type="subcellular location">
    <subcellularLocation>
        <location evidence="1">Membrane</location>
        <topology evidence="1">Multi-pass membrane protein</topology>
    </subcellularLocation>
</comment>
<feature type="transmembrane region" description="Helical" evidence="5">
    <location>
        <begin position="91"/>
        <end position="110"/>
    </location>
</feature>
<proteinExistence type="predicted"/>
<dbReference type="PANTHER" id="PTHR24064">
    <property type="entry name" value="SOLUTE CARRIER FAMILY 22 MEMBER"/>
    <property type="match status" value="1"/>
</dbReference>
<sequence>MRTRSFVMFGCSCITFAMFYHLSTGEVMRTSWVPRVALLSLKIVMFPFNVYALRRNGSRLTLAYSLAALSVVAGSLAVVDVYRGPYALDSGVTVAWLLVFEFTVISVYAFSAELFPTVVRGAGVGLCYVSGRLGAMAGPFLNEVSSLNLRSLAYSVAAVLLLLFSLLVLSLAETAKLPLANTVRALTDDKLKLHFPLRLGRSKEPIRGCTKGRRSKSIVSIRTATERATTAQTW</sequence>
<dbReference type="AlphaFoldDB" id="A0A9J6GPZ4"/>
<feature type="transmembrane region" description="Helical" evidence="5">
    <location>
        <begin position="60"/>
        <end position="79"/>
    </location>
</feature>
<evidence type="ECO:0000256" key="4">
    <source>
        <dbReference type="ARBA" id="ARBA00023136"/>
    </source>
</evidence>
<dbReference type="Gene3D" id="1.20.1250.20">
    <property type="entry name" value="MFS general substrate transporter like domains"/>
    <property type="match status" value="1"/>
</dbReference>
<organism evidence="6 7">
    <name type="scientific">Haemaphysalis longicornis</name>
    <name type="common">Bush tick</name>
    <dbReference type="NCBI Taxonomy" id="44386"/>
    <lineage>
        <taxon>Eukaryota</taxon>
        <taxon>Metazoa</taxon>
        <taxon>Ecdysozoa</taxon>
        <taxon>Arthropoda</taxon>
        <taxon>Chelicerata</taxon>
        <taxon>Arachnida</taxon>
        <taxon>Acari</taxon>
        <taxon>Parasitiformes</taxon>
        <taxon>Ixodida</taxon>
        <taxon>Ixodoidea</taxon>
        <taxon>Ixodidae</taxon>
        <taxon>Haemaphysalinae</taxon>
        <taxon>Haemaphysalis</taxon>
    </lineage>
</organism>
<evidence type="ECO:0000256" key="3">
    <source>
        <dbReference type="ARBA" id="ARBA00022989"/>
    </source>
</evidence>
<evidence type="ECO:0000313" key="6">
    <source>
        <dbReference type="EMBL" id="KAH9376720.1"/>
    </source>
</evidence>
<evidence type="ECO:0000256" key="2">
    <source>
        <dbReference type="ARBA" id="ARBA00022692"/>
    </source>
</evidence>
<dbReference type="VEuPathDB" id="VectorBase:HLOH_062640"/>
<dbReference type="InterPro" id="IPR036259">
    <property type="entry name" value="MFS_trans_sf"/>
</dbReference>
<feature type="transmembrane region" description="Helical" evidence="5">
    <location>
        <begin position="35"/>
        <end position="53"/>
    </location>
</feature>
<dbReference type="OrthoDB" id="6511311at2759"/>